<dbReference type="OrthoDB" id="1689567at2759"/>
<proteinExistence type="inferred from homology"/>
<organism evidence="12 13">
    <name type="scientific">Hesseltinella vesiculosa</name>
    <dbReference type="NCBI Taxonomy" id="101127"/>
    <lineage>
        <taxon>Eukaryota</taxon>
        <taxon>Fungi</taxon>
        <taxon>Fungi incertae sedis</taxon>
        <taxon>Mucoromycota</taxon>
        <taxon>Mucoromycotina</taxon>
        <taxon>Mucoromycetes</taxon>
        <taxon>Mucorales</taxon>
        <taxon>Cunninghamellaceae</taxon>
        <taxon>Hesseltinella</taxon>
    </lineage>
</organism>
<dbReference type="PANTHER" id="PTHR13018">
    <property type="entry name" value="PROBABLE MEMBRANE PROTEIN DUF221-RELATED"/>
    <property type="match status" value="1"/>
</dbReference>
<feature type="region of interest" description="Disordered" evidence="7">
    <location>
        <begin position="762"/>
        <end position="811"/>
    </location>
</feature>
<dbReference type="EMBL" id="MCGT01000016">
    <property type="protein sequence ID" value="ORX53130.1"/>
    <property type="molecule type" value="Genomic_DNA"/>
</dbReference>
<feature type="transmembrane region" description="Helical" evidence="8">
    <location>
        <begin position="132"/>
        <end position="154"/>
    </location>
</feature>
<keyword evidence="3" id="KW-0813">Transport</keyword>
<keyword evidence="13" id="KW-1185">Reference proteome</keyword>
<feature type="compositionally biased region" description="Polar residues" evidence="7">
    <location>
        <begin position="785"/>
        <end position="797"/>
    </location>
</feature>
<comment type="similarity">
    <text evidence="2">Belongs to the CSC1 (TC 1.A.17) family.</text>
</comment>
<feature type="compositionally biased region" description="Low complexity" evidence="7">
    <location>
        <begin position="773"/>
        <end position="784"/>
    </location>
</feature>
<evidence type="ECO:0000313" key="13">
    <source>
        <dbReference type="Proteomes" id="UP000242146"/>
    </source>
</evidence>
<dbReference type="Proteomes" id="UP000242146">
    <property type="component" value="Unassembled WGS sequence"/>
</dbReference>
<dbReference type="GO" id="GO:0005886">
    <property type="term" value="C:plasma membrane"/>
    <property type="evidence" value="ECO:0007669"/>
    <property type="project" value="TreeGrafter"/>
</dbReference>
<evidence type="ECO:0000256" key="5">
    <source>
        <dbReference type="ARBA" id="ARBA00022989"/>
    </source>
</evidence>
<name>A0A1X2GGB0_9FUNG</name>
<evidence type="ECO:0000256" key="8">
    <source>
        <dbReference type="SAM" id="Phobius"/>
    </source>
</evidence>
<evidence type="ECO:0000259" key="11">
    <source>
        <dbReference type="Pfam" id="PF14703"/>
    </source>
</evidence>
<feature type="transmembrane region" description="Helical" evidence="8">
    <location>
        <begin position="440"/>
        <end position="463"/>
    </location>
</feature>
<comment type="subcellular location">
    <subcellularLocation>
        <location evidence="1">Membrane</location>
        <topology evidence="1">Multi-pass membrane protein</topology>
    </subcellularLocation>
</comment>
<feature type="transmembrane region" description="Helical" evidence="8">
    <location>
        <begin position="690"/>
        <end position="712"/>
    </location>
</feature>
<feature type="transmembrane region" description="Helical" evidence="8">
    <location>
        <begin position="6"/>
        <end position="26"/>
    </location>
</feature>
<reference evidence="12 13" key="1">
    <citation type="submission" date="2016-07" db="EMBL/GenBank/DDBJ databases">
        <title>Pervasive Adenine N6-methylation of Active Genes in Fungi.</title>
        <authorList>
            <consortium name="DOE Joint Genome Institute"/>
            <person name="Mondo S.J."/>
            <person name="Dannebaum R.O."/>
            <person name="Kuo R.C."/>
            <person name="Labutti K."/>
            <person name="Haridas S."/>
            <person name="Kuo A."/>
            <person name="Salamov A."/>
            <person name="Ahrendt S.R."/>
            <person name="Lipzen A."/>
            <person name="Sullivan W."/>
            <person name="Andreopoulos W.B."/>
            <person name="Clum A."/>
            <person name="Lindquist E."/>
            <person name="Daum C."/>
            <person name="Ramamoorthy G.K."/>
            <person name="Gryganskyi A."/>
            <person name="Culley D."/>
            <person name="Magnuson J.K."/>
            <person name="James T.Y."/>
            <person name="O'Malley M.A."/>
            <person name="Stajich J.E."/>
            <person name="Spatafora J.W."/>
            <person name="Visel A."/>
            <person name="Grigoriev I.V."/>
        </authorList>
    </citation>
    <scope>NUCLEOTIDE SEQUENCE [LARGE SCALE GENOMIC DNA]</scope>
    <source>
        <strain evidence="12 13">NRRL 3301</strain>
    </source>
</reference>
<evidence type="ECO:0000256" key="1">
    <source>
        <dbReference type="ARBA" id="ARBA00004141"/>
    </source>
</evidence>
<feature type="compositionally biased region" description="Polar residues" evidence="7">
    <location>
        <begin position="969"/>
        <end position="978"/>
    </location>
</feature>
<feature type="compositionally biased region" description="Polar residues" evidence="7">
    <location>
        <begin position="862"/>
        <end position="872"/>
    </location>
</feature>
<sequence>MPVQLAVCSIAGVFCFLLFCFLRVRWPSMYAPRLNMKKQAPVPLPTSFFGWILPVIKTPHSVVLDKVGLDAVVMLQFFLMAAKLFGLCGFFGTVVLYPISRMGGDLWNGTNPNATEPDALVPRVMQQSESFLWVYLFFTYFFCLATFYFTFLNYRDYVRIRQQFMIKIGRSIPSRTVLVSGIPPALRSDQKLADYFEKLGIGVVESVHIIRHVHRLLDLIKDRSKYLRYLERAYASFWGNPCYDPTYNPVALLSEAEQDQQLHALSWSTTSSLHHQRRMHQHNYGAIANVQASSTPSSPTLSENEDEDATTNDPRAPLLPVHNKTKPASTAPSVPSPPPRPMAKDGFLGVVGKHVDAIQHFTDKFNEADTMVLKARKYGKFLPTSVGFVTFEEPMSASIASQVLIDSTPFRLNAQLAPEPRDVLWENIAMHGRERYIRKVLMLGILVVLAVFWVVPISIFSALTSESSLRNYFPWLMDLASKNKILQQIIQYFLPTLSVVIFMAILPMILNGLSIIEGFPTRSEAEESTFSKYFFFLLVNVLLIFSISSALFKTLTDILEDPTELANILATTLPQVSPFFVNYTIIHGFLMLPFQLLLTGPVILQLFHRIFTCKTPRDYAEVLAPRMYNYGWGYPMPVFLFVVLLVYSTVSPLILVFGTIYFSLSYLVVKYQLLYVYFHPYEVAGRMWPLVFSRIIIGLILFQVLSIGLFVLNKAYTLAFLLAPLVLLTLVFNFGVDRAYQQSTQYLPLQLLSQRFGPLTTTVTRPPSPAPEPAASASTSNASPLQLTLRRQPSALSAQRRRRTVLDEDDYEAGSRKYTDFKEPPMTLQEGILNTGMKRYAHPAFLGILPQLWLPIKARQKTPGNDNKPSTDQGEHQPLLRGSSSLALAVPSISTTANAGPLSTSPTTFSNQQTPIDHLAPPSPHATMPVLDASGNPVQTGDDENEDDSSIEEDDTTYYHHPERRVSKSLLSRSAGTS</sequence>
<evidence type="ECO:0000256" key="6">
    <source>
        <dbReference type="ARBA" id="ARBA00023136"/>
    </source>
</evidence>
<dbReference type="InterPro" id="IPR045122">
    <property type="entry name" value="Csc1-like"/>
</dbReference>
<dbReference type="Pfam" id="PF13967">
    <property type="entry name" value="RSN1_TM"/>
    <property type="match status" value="1"/>
</dbReference>
<evidence type="ECO:0000259" key="10">
    <source>
        <dbReference type="Pfam" id="PF13967"/>
    </source>
</evidence>
<dbReference type="PANTHER" id="PTHR13018:SF5">
    <property type="entry name" value="RE44586P"/>
    <property type="match status" value="1"/>
</dbReference>
<keyword evidence="4 8" id="KW-0812">Transmembrane</keyword>
<feature type="compositionally biased region" description="Basic and acidic residues" evidence="7">
    <location>
        <begin position="957"/>
        <end position="966"/>
    </location>
</feature>
<feature type="region of interest" description="Disordered" evidence="7">
    <location>
        <begin position="859"/>
        <end position="878"/>
    </location>
</feature>
<keyword evidence="6 8" id="KW-0472">Membrane</keyword>
<protein>
    <submittedName>
        <fullName evidence="12">DUF221-domain-containing protein</fullName>
    </submittedName>
</protein>
<dbReference type="STRING" id="101127.A0A1X2GGB0"/>
<evidence type="ECO:0000256" key="4">
    <source>
        <dbReference type="ARBA" id="ARBA00022692"/>
    </source>
</evidence>
<accession>A0A1X2GGB0</accession>
<dbReference type="InterPro" id="IPR027815">
    <property type="entry name" value="CSC1/OSCA1-like_cyt"/>
</dbReference>
<feature type="transmembrane region" description="Helical" evidence="8">
    <location>
        <begin position="628"/>
        <end position="647"/>
    </location>
</feature>
<feature type="domain" description="CSC1/OSCA1-like N-terminal transmembrane" evidence="10">
    <location>
        <begin position="3"/>
        <end position="151"/>
    </location>
</feature>
<feature type="transmembrane region" description="Helical" evidence="8">
    <location>
        <begin position="718"/>
        <end position="736"/>
    </location>
</feature>
<gene>
    <name evidence="12" type="ORF">DM01DRAFT_1336326</name>
</gene>
<feature type="transmembrane region" description="Helical" evidence="8">
    <location>
        <begin position="77"/>
        <end position="99"/>
    </location>
</feature>
<feature type="transmembrane region" description="Helical" evidence="8">
    <location>
        <begin position="533"/>
        <end position="552"/>
    </location>
</feature>
<dbReference type="Pfam" id="PF14703">
    <property type="entry name" value="PHM7_cyt"/>
    <property type="match status" value="1"/>
</dbReference>
<dbReference type="Pfam" id="PF02714">
    <property type="entry name" value="RSN1_7TM"/>
    <property type="match status" value="1"/>
</dbReference>
<feature type="domain" description="CSC1/OSCA1-like cytosolic" evidence="11">
    <location>
        <begin position="174"/>
        <end position="427"/>
    </location>
</feature>
<feature type="compositionally biased region" description="Polar residues" evidence="7">
    <location>
        <begin position="897"/>
        <end position="915"/>
    </location>
</feature>
<dbReference type="GO" id="GO:0005227">
    <property type="term" value="F:calcium-activated cation channel activity"/>
    <property type="evidence" value="ECO:0007669"/>
    <property type="project" value="InterPro"/>
</dbReference>
<feature type="transmembrane region" description="Helical" evidence="8">
    <location>
        <begin position="489"/>
        <end position="513"/>
    </location>
</feature>
<comment type="caution">
    <text evidence="12">The sequence shown here is derived from an EMBL/GenBank/DDBJ whole genome shotgun (WGS) entry which is preliminary data.</text>
</comment>
<evidence type="ECO:0000256" key="7">
    <source>
        <dbReference type="SAM" id="MobiDB-lite"/>
    </source>
</evidence>
<feature type="compositionally biased region" description="Polar residues" evidence="7">
    <location>
        <begin position="291"/>
        <end position="302"/>
    </location>
</feature>
<evidence type="ECO:0000313" key="12">
    <source>
        <dbReference type="EMBL" id="ORX53130.1"/>
    </source>
</evidence>
<dbReference type="AlphaFoldDB" id="A0A1X2GGB0"/>
<evidence type="ECO:0000259" key="9">
    <source>
        <dbReference type="Pfam" id="PF02714"/>
    </source>
</evidence>
<feature type="transmembrane region" description="Helical" evidence="8">
    <location>
        <begin position="653"/>
        <end position="678"/>
    </location>
</feature>
<evidence type="ECO:0000256" key="3">
    <source>
        <dbReference type="ARBA" id="ARBA00022448"/>
    </source>
</evidence>
<evidence type="ECO:0000256" key="2">
    <source>
        <dbReference type="ARBA" id="ARBA00007779"/>
    </source>
</evidence>
<keyword evidence="5 8" id="KW-1133">Transmembrane helix</keyword>
<feature type="compositionally biased region" description="Acidic residues" evidence="7">
    <location>
        <begin position="941"/>
        <end position="956"/>
    </location>
</feature>
<feature type="transmembrane region" description="Helical" evidence="8">
    <location>
        <begin position="585"/>
        <end position="607"/>
    </location>
</feature>
<dbReference type="InterPro" id="IPR003864">
    <property type="entry name" value="CSC1/OSCA1-like_7TM"/>
</dbReference>
<feature type="region of interest" description="Disordered" evidence="7">
    <location>
        <begin position="897"/>
        <end position="978"/>
    </location>
</feature>
<dbReference type="InterPro" id="IPR032880">
    <property type="entry name" value="CSC1/OSCA1-like_N"/>
</dbReference>
<feature type="region of interest" description="Disordered" evidence="7">
    <location>
        <begin position="291"/>
        <end position="340"/>
    </location>
</feature>
<feature type="domain" description="CSC1/OSCA1-like 7TM region" evidence="9">
    <location>
        <begin position="438"/>
        <end position="710"/>
    </location>
</feature>